<proteinExistence type="predicted"/>
<protein>
    <recommendedName>
        <fullName evidence="3">GH18 domain-containing protein</fullName>
    </recommendedName>
</protein>
<keyword evidence="1" id="KW-1133">Transmembrane helix</keyword>
<feature type="transmembrane region" description="Helical" evidence="1">
    <location>
        <begin position="21"/>
        <end position="43"/>
    </location>
</feature>
<evidence type="ECO:0000313" key="2">
    <source>
        <dbReference type="EMBL" id="SVA09645.1"/>
    </source>
</evidence>
<keyword evidence="1" id="KW-0812">Transmembrane</keyword>
<reference evidence="2" key="1">
    <citation type="submission" date="2018-05" db="EMBL/GenBank/DDBJ databases">
        <authorList>
            <person name="Lanie J.A."/>
            <person name="Ng W.-L."/>
            <person name="Kazmierczak K.M."/>
            <person name="Andrzejewski T.M."/>
            <person name="Davidsen T.M."/>
            <person name="Wayne K.J."/>
            <person name="Tettelin H."/>
            <person name="Glass J.I."/>
            <person name="Rusch D."/>
            <person name="Podicherti R."/>
            <person name="Tsui H.-C.T."/>
            <person name="Winkler M.E."/>
        </authorList>
    </citation>
    <scope>NUCLEOTIDE SEQUENCE</scope>
</reference>
<evidence type="ECO:0008006" key="3">
    <source>
        <dbReference type="Google" id="ProtNLM"/>
    </source>
</evidence>
<dbReference type="InterPro" id="IPR017853">
    <property type="entry name" value="GH"/>
</dbReference>
<keyword evidence="1" id="KW-0472">Membrane</keyword>
<name>A0A381T085_9ZZZZ</name>
<organism evidence="2">
    <name type="scientific">marine metagenome</name>
    <dbReference type="NCBI Taxonomy" id="408172"/>
    <lineage>
        <taxon>unclassified sequences</taxon>
        <taxon>metagenomes</taxon>
        <taxon>ecological metagenomes</taxon>
    </lineage>
</organism>
<accession>A0A381T085</accession>
<dbReference type="SUPFAM" id="SSF51445">
    <property type="entry name" value="(Trans)glycosidases"/>
    <property type="match status" value="1"/>
</dbReference>
<dbReference type="EMBL" id="UINC01003836">
    <property type="protein sequence ID" value="SVA09645.1"/>
    <property type="molecule type" value="Genomic_DNA"/>
</dbReference>
<dbReference type="Gene3D" id="3.20.20.80">
    <property type="entry name" value="Glycosidases"/>
    <property type="match status" value="1"/>
</dbReference>
<gene>
    <name evidence="2" type="ORF">METZ01_LOCUS62499</name>
</gene>
<evidence type="ECO:0000256" key="1">
    <source>
        <dbReference type="SAM" id="Phobius"/>
    </source>
</evidence>
<dbReference type="AlphaFoldDB" id="A0A381T085"/>
<sequence>VQERGRPVGHRGGRYGLGVEGRAIAGIAMLLMVLLAFTLAAFLTSDSDRYVIPHVSAEPIDTVAPTLVVDAPGDRARPNQRTLAPYRGLGAWVDLFDAHPGLASGAPTVWPAEVAGMAAQGVQTLFLQGARAAQSARFPTTDPWLLAEYLLAGHASGIAIVAWYLPMWEEGDEDLDRLVALSAFEVLGHRFDGISVDIEWTGDDLDPEERGRRLVDLSQRLRNTVGTDALGAIVMPPVVTDVINLDFWPGFPWDGIRSTYDVWLPMAYWSFRTEEHADPLYYTAENVRLLRQNLGDGSAVVHGVGGIGVADGSDLPDPGEPLAALGDLDGFLAALEEVGAVGGSIYDWVTTGPEARQRLAAAFAGS</sequence>
<feature type="non-terminal residue" evidence="2">
    <location>
        <position position="1"/>
    </location>
</feature>